<dbReference type="InterPro" id="IPR039657">
    <property type="entry name" value="Dimethylallyltransferase"/>
</dbReference>
<comment type="caution">
    <text evidence="10">Lacks conserved residue(s) required for the propagation of feature annotation.</text>
</comment>
<dbReference type="GO" id="GO:0005524">
    <property type="term" value="F:ATP binding"/>
    <property type="evidence" value="ECO:0007669"/>
    <property type="project" value="UniProtKB-UniRule"/>
</dbReference>
<evidence type="ECO:0000313" key="17">
    <source>
        <dbReference type="Proteomes" id="UP000595466"/>
    </source>
</evidence>
<dbReference type="AlphaFoldDB" id="A0A166GCN2"/>
<dbReference type="SMR" id="A0A166GCN2"/>
<evidence type="ECO:0000256" key="9">
    <source>
        <dbReference type="ARBA" id="ARBA00049563"/>
    </source>
</evidence>
<keyword evidence="7 10" id="KW-0067">ATP-binding</keyword>
<dbReference type="KEGG" id="lpb:SH83_06560"/>
<comment type="catalytic activity">
    <reaction evidence="9 10 11">
        <text>adenosine(37) in tRNA + dimethylallyl diphosphate = N(6)-dimethylallyladenosine(37) in tRNA + diphosphate</text>
        <dbReference type="Rhea" id="RHEA:26482"/>
        <dbReference type="Rhea" id="RHEA-COMP:10162"/>
        <dbReference type="Rhea" id="RHEA-COMP:10375"/>
        <dbReference type="ChEBI" id="CHEBI:33019"/>
        <dbReference type="ChEBI" id="CHEBI:57623"/>
        <dbReference type="ChEBI" id="CHEBI:74411"/>
        <dbReference type="ChEBI" id="CHEBI:74415"/>
        <dbReference type="EC" id="2.5.1.75"/>
    </reaction>
</comment>
<reference evidence="14 16" key="1">
    <citation type="submission" date="2016-03" db="EMBL/GenBank/DDBJ databases">
        <title>Comparative genomics of 54 Lactobacillus plantarum strains reveals genomic uncoupling from niche constraints.</title>
        <authorList>
            <person name="Martino M.E."/>
        </authorList>
    </citation>
    <scope>NUCLEOTIDE SEQUENCE [LARGE SCALE GENOMIC DNA]</scope>
    <source>
        <strain evidence="14 16">19.1</strain>
    </source>
</reference>
<evidence type="ECO:0000313" key="16">
    <source>
        <dbReference type="Proteomes" id="UP000076882"/>
    </source>
</evidence>
<evidence type="ECO:0000256" key="4">
    <source>
        <dbReference type="ARBA" id="ARBA00022679"/>
    </source>
</evidence>
<feature type="site" description="Interaction with substrate tRNA" evidence="10">
    <location>
        <position position="105"/>
    </location>
</feature>
<dbReference type="EMBL" id="CP066817">
    <property type="protein sequence ID" value="QQM59819.1"/>
    <property type="molecule type" value="Genomic_DNA"/>
</dbReference>
<evidence type="ECO:0000256" key="12">
    <source>
        <dbReference type="RuleBase" id="RU003784"/>
    </source>
</evidence>
<keyword evidence="5 10" id="KW-0819">tRNA processing</keyword>
<dbReference type="PANTHER" id="PTHR11088:SF60">
    <property type="entry name" value="TRNA DIMETHYLALLYLTRANSFERASE"/>
    <property type="match status" value="1"/>
</dbReference>
<dbReference type="PANTHER" id="PTHR11088">
    <property type="entry name" value="TRNA DIMETHYLALLYLTRANSFERASE"/>
    <property type="match status" value="1"/>
</dbReference>
<comment type="subunit">
    <text evidence="10">Monomer.</text>
</comment>
<evidence type="ECO:0000256" key="8">
    <source>
        <dbReference type="ARBA" id="ARBA00022842"/>
    </source>
</evidence>
<dbReference type="GO" id="GO:0006400">
    <property type="term" value="P:tRNA modification"/>
    <property type="evidence" value="ECO:0007669"/>
    <property type="project" value="TreeGrafter"/>
</dbReference>
<keyword evidence="8 10" id="KW-0460">Magnesium</keyword>
<dbReference type="RefSeq" id="WP_003640331.1">
    <property type="nucleotide sequence ID" value="NZ_AP028153.1"/>
</dbReference>
<dbReference type="EC" id="2.5.1.75" evidence="10"/>
<dbReference type="Pfam" id="PF01715">
    <property type="entry name" value="IPPT"/>
    <property type="match status" value="1"/>
</dbReference>
<keyword evidence="4 10" id="KW-0808">Transferase</keyword>
<dbReference type="NCBIfam" id="TIGR00174">
    <property type="entry name" value="miaA"/>
    <property type="match status" value="1"/>
</dbReference>
<sequence length="311" mass="34730">MTTVTKHKVLLIAGPTAVGKTALSLALAKQLNGEIISGDSMQVYRHLDIGTAKIMPEEQAGIPHHLIDIKNIDQRFTVAEFVSRTTALIIDISARGKLPIIVGGTGFYLQSLLAGYQFGPADNEPDMAYRQAWFDRAAVEGSDVAWMALKQRDPQAATAIAPANLVRVVRALEYVHTTGQLFSEQADTHGDTLDAYTLCLTAERALLYTRINQRVDQMVAAGLEQEARWLFDQGGAMLPAGKGIGYHEWFPYFNGEQTRDESIAKIKQDSRRYAKRQLTWFRNKMSVDWINLLEHPELRASIDQRLASWLS</sequence>
<comment type="similarity">
    <text evidence="3 10 13">Belongs to the IPP transferase family.</text>
</comment>
<evidence type="ECO:0000256" key="6">
    <source>
        <dbReference type="ARBA" id="ARBA00022741"/>
    </source>
</evidence>
<evidence type="ECO:0000256" key="1">
    <source>
        <dbReference type="ARBA" id="ARBA00001946"/>
    </source>
</evidence>
<feature type="binding site" evidence="10">
    <location>
        <begin position="16"/>
        <end position="21"/>
    </location>
    <ligand>
        <name>substrate</name>
    </ligand>
</feature>
<keyword evidence="6 10" id="KW-0547">Nucleotide-binding</keyword>
<evidence type="ECO:0000256" key="5">
    <source>
        <dbReference type="ARBA" id="ARBA00022694"/>
    </source>
</evidence>
<dbReference type="GO" id="GO:0052381">
    <property type="term" value="F:tRNA dimethylallyltransferase activity"/>
    <property type="evidence" value="ECO:0007669"/>
    <property type="project" value="UniProtKB-UniRule"/>
</dbReference>
<dbReference type="Proteomes" id="UP000595466">
    <property type="component" value="Chromosome"/>
</dbReference>
<evidence type="ECO:0000313" key="15">
    <source>
        <dbReference type="EMBL" id="QQM59819.1"/>
    </source>
</evidence>
<evidence type="ECO:0000256" key="2">
    <source>
        <dbReference type="ARBA" id="ARBA00003213"/>
    </source>
</evidence>
<dbReference type="Gene3D" id="3.40.50.300">
    <property type="entry name" value="P-loop containing nucleotide triphosphate hydrolases"/>
    <property type="match status" value="1"/>
</dbReference>
<feature type="site" description="Interaction with substrate tRNA" evidence="10">
    <location>
        <position position="136"/>
    </location>
</feature>
<protein>
    <recommendedName>
        <fullName evidence="10">tRNA dimethylallyltransferase</fullName>
        <ecNumber evidence="10">2.5.1.75</ecNumber>
    </recommendedName>
    <alternativeName>
        <fullName evidence="10">Dimethylallyl diphosphate:tRNA dimethylallyltransferase</fullName>
        <shortName evidence="10">DMAPP:tRNA dimethylallyltransferase</shortName>
        <shortName evidence="10">DMATase</shortName>
    </alternativeName>
    <alternativeName>
        <fullName evidence="10">Isopentenyl-diphosphate:tRNA isopentenyltransferase</fullName>
        <shortName evidence="10">IPP transferase</shortName>
        <shortName evidence="10">IPPT</shortName>
        <shortName evidence="10">IPTase</shortName>
    </alternativeName>
</protein>
<organism evidence="14 16">
    <name type="scientific">Lactiplantibacillus plantarum</name>
    <name type="common">Lactobacillus plantarum</name>
    <dbReference type="NCBI Taxonomy" id="1590"/>
    <lineage>
        <taxon>Bacteria</taxon>
        <taxon>Bacillati</taxon>
        <taxon>Bacillota</taxon>
        <taxon>Bacilli</taxon>
        <taxon>Lactobacillales</taxon>
        <taxon>Lactobacillaceae</taxon>
        <taxon>Lactiplantibacillus</taxon>
    </lineage>
</organism>
<evidence type="ECO:0000256" key="3">
    <source>
        <dbReference type="ARBA" id="ARBA00005842"/>
    </source>
</evidence>
<name>A0A166GCN2_LACPN</name>
<dbReference type="PATRIC" id="fig|1590.143.peg.2959"/>
<dbReference type="Gene3D" id="1.10.20.140">
    <property type="match status" value="1"/>
</dbReference>
<evidence type="ECO:0000313" key="14">
    <source>
        <dbReference type="EMBL" id="KZU91709.1"/>
    </source>
</evidence>
<accession>A0A166GCN2</accession>
<dbReference type="SUPFAM" id="SSF52540">
    <property type="entry name" value="P-loop containing nucleoside triphosphate hydrolases"/>
    <property type="match status" value="2"/>
</dbReference>
<feature type="binding site" evidence="10">
    <location>
        <begin position="14"/>
        <end position="21"/>
    </location>
    <ligand>
        <name>ATP</name>
        <dbReference type="ChEBI" id="CHEBI:30616"/>
    </ligand>
</feature>
<dbReference type="HAMAP" id="MF_00185">
    <property type="entry name" value="IPP_trans"/>
    <property type="match status" value="1"/>
</dbReference>
<proteinExistence type="inferred from homology"/>
<dbReference type="InterPro" id="IPR027417">
    <property type="entry name" value="P-loop_NTPase"/>
</dbReference>
<evidence type="ECO:0000256" key="13">
    <source>
        <dbReference type="RuleBase" id="RU003785"/>
    </source>
</evidence>
<gene>
    <name evidence="10 15" type="primary">miaA</name>
    <name evidence="15" type="ORF">JH395_08615</name>
    <name evidence="14" type="ORF">Lp19_2995</name>
</gene>
<evidence type="ECO:0000256" key="7">
    <source>
        <dbReference type="ARBA" id="ARBA00022840"/>
    </source>
</evidence>
<evidence type="ECO:0000256" key="11">
    <source>
        <dbReference type="RuleBase" id="RU003783"/>
    </source>
</evidence>
<feature type="region of interest" description="Interaction with substrate tRNA" evidence="10">
    <location>
        <begin position="39"/>
        <end position="42"/>
    </location>
</feature>
<dbReference type="GeneID" id="77217997"/>
<dbReference type="Proteomes" id="UP000076882">
    <property type="component" value="Unassembled WGS sequence"/>
</dbReference>
<dbReference type="EMBL" id="LUXM01000040">
    <property type="protein sequence ID" value="KZU91709.1"/>
    <property type="molecule type" value="Genomic_DNA"/>
</dbReference>
<reference evidence="15 17" key="2">
    <citation type="submission" date="2020-12" db="EMBL/GenBank/DDBJ databases">
        <title>Whole genome sequencing of Lactobacillus plantarum PC518.</title>
        <authorList>
            <person name="Guo Q."/>
        </authorList>
    </citation>
    <scope>NUCLEOTIDE SEQUENCE [LARGE SCALE GENOMIC DNA]</scope>
    <source>
        <strain evidence="15 17">PC518</strain>
    </source>
</reference>
<dbReference type="InterPro" id="IPR018022">
    <property type="entry name" value="IPT"/>
</dbReference>
<evidence type="ECO:0000256" key="10">
    <source>
        <dbReference type="HAMAP-Rule" id="MF_00185"/>
    </source>
</evidence>
<comment type="function">
    <text evidence="2 10 12">Catalyzes the transfer of a dimethylallyl group onto the adenine at position 37 in tRNAs that read codons beginning with uridine, leading to the formation of N6-(dimethylallyl)adenosine (i(6)A).</text>
</comment>
<comment type="cofactor">
    <cofactor evidence="1 10">
        <name>Mg(2+)</name>
        <dbReference type="ChEBI" id="CHEBI:18420"/>
    </cofactor>
</comment>